<dbReference type="Pfam" id="PF12840">
    <property type="entry name" value="HTH_20"/>
    <property type="match status" value="1"/>
</dbReference>
<dbReference type="PROSITE" id="PS50987">
    <property type="entry name" value="HTH_ARSR_2"/>
    <property type="match status" value="1"/>
</dbReference>
<gene>
    <name evidence="3" type="ORF">HDA36_000714</name>
</gene>
<dbReference type="CDD" id="cd00090">
    <property type="entry name" value="HTH_ARSR"/>
    <property type="match status" value="1"/>
</dbReference>
<dbReference type="PANTHER" id="PTHR38600">
    <property type="entry name" value="TRANSCRIPTIONAL REGULATORY PROTEIN"/>
    <property type="match status" value="1"/>
</dbReference>
<evidence type="ECO:0000256" key="1">
    <source>
        <dbReference type="SAM" id="MobiDB-lite"/>
    </source>
</evidence>
<feature type="region of interest" description="Disordered" evidence="1">
    <location>
        <begin position="118"/>
        <end position="144"/>
    </location>
</feature>
<evidence type="ECO:0000313" key="3">
    <source>
        <dbReference type="EMBL" id="MBB5430630.1"/>
    </source>
</evidence>
<dbReference type="Proteomes" id="UP000572635">
    <property type="component" value="Unassembled WGS sequence"/>
</dbReference>
<keyword evidence="4" id="KW-1185">Reference proteome</keyword>
<feature type="compositionally biased region" description="Acidic residues" evidence="1">
    <location>
        <begin position="132"/>
        <end position="144"/>
    </location>
</feature>
<dbReference type="GO" id="GO:0003700">
    <property type="term" value="F:DNA-binding transcription factor activity"/>
    <property type="evidence" value="ECO:0007669"/>
    <property type="project" value="InterPro"/>
</dbReference>
<evidence type="ECO:0000313" key="4">
    <source>
        <dbReference type="Proteomes" id="UP000572635"/>
    </source>
</evidence>
<dbReference type="InterPro" id="IPR011991">
    <property type="entry name" value="ArsR-like_HTH"/>
</dbReference>
<accession>A0A7W8VC61</accession>
<dbReference type="SMART" id="SM00418">
    <property type="entry name" value="HTH_ARSR"/>
    <property type="match status" value="1"/>
</dbReference>
<dbReference type="InterPro" id="IPR036390">
    <property type="entry name" value="WH_DNA-bd_sf"/>
</dbReference>
<organism evidence="3 4">
    <name type="scientific">Nocardiopsis composta</name>
    <dbReference type="NCBI Taxonomy" id="157465"/>
    <lineage>
        <taxon>Bacteria</taxon>
        <taxon>Bacillati</taxon>
        <taxon>Actinomycetota</taxon>
        <taxon>Actinomycetes</taxon>
        <taxon>Streptosporangiales</taxon>
        <taxon>Nocardiopsidaceae</taxon>
        <taxon>Nocardiopsis</taxon>
    </lineage>
</organism>
<name>A0A7W8VC61_9ACTN</name>
<feature type="domain" description="HTH arsR-type" evidence="2">
    <location>
        <begin position="7"/>
        <end position="101"/>
    </location>
</feature>
<evidence type="ECO:0000259" key="2">
    <source>
        <dbReference type="PROSITE" id="PS50987"/>
    </source>
</evidence>
<dbReference type="PRINTS" id="PR00778">
    <property type="entry name" value="HTHARSR"/>
</dbReference>
<proteinExistence type="predicted"/>
<dbReference type="Gene3D" id="1.10.10.10">
    <property type="entry name" value="Winged helix-like DNA-binding domain superfamily/Winged helix DNA-binding domain"/>
    <property type="match status" value="1"/>
</dbReference>
<dbReference type="PANTHER" id="PTHR38600:SF2">
    <property type="entry name" value="SLL0088 PROTEIN"/>
    <property type="match status" value="1"/>
</dbReference>
<sequence length="144" mass="15952">MNNQRVEYEMADDQLSATFAALADPTRRALLARLAKGEATVNELAEPFSISLQAVSKHLKVLERAGLVVRGRDAQWRPCRLETAPLEEASGWISRYTEVQAERLDRLDEVVQGIVRESAARRPGAAGKPEEGPEEPEEEEETGP</sequence>
<keyword evidence="3" id="KW-0238">DNA-binding</keyword>
<protein>
    <submittedName>
        <fullName evidence="3">DNA-binding transcriptional ArsR family regulator</fullName>
    </submittedName>
</protein>
<dbReference type="InterPro" id="IPR001845">
    <property type="entry name" value="HTH_ArsR_DNA-bd_dom"/>
</dbReference>
<dbReference type="SUPFAM" id="SSF46785">
    <property type="entry name" value="Winged helix' DNA-binding domain"/>
    <property type="match status" value="1"/>
</dbReference>
<dbReference type="GO" id="GO:0003677">
    <property type="term" value="F:DNA binding"/>
    <property type="evidence" value="ECO:0007669"/>
    <property type="project" value="UniProtKB-KW"/>
</dbReference>
<dbReference type="InterPro" id="IPR036388">
    <property type="entry name" value="WH-like_DNA-bd_sf"/>
</dbReference>
<dbReference type="AlphaFoldDB" id="A0A7W8VC61"/>
<reference evidence="3 4" key="1">
    <citation type="submission" date="2020-08" db="EMBL/GenBank/DDBJ databases">
        <title>Sequencing the genomes of 1000 actinobacteria strains.</title>
        <authorList>
            <person name="Klenk H.-P."/>
        </authorList>
    </citation>
    <scope>NUCLEOTIDE SEQUENCE [LARGE SCALE GENOMIC DNA]</scope>
    <source>
        <strain evidence="3 4">DSM 44551</strain>
    </source>
</reference>
<dbReference type="EMBL" id="JACHDB010000001">
    <property type="protein sequence ID" value="MBB5430630.1"/>
    <property type="molecule type" value="Genomic_DNA"/>
</dbReference>
<dbReference type="NCBIfam" id="NF033788">
    <property type="entry name" value="HTH_metalloreg"/>
    <property type="match status" value="1"/>
</dbReference>
<comment type="caution">
    <text evidence="3">The sequence shown here is derived from an EMBL/GenBank/DDBJ whole genome shotgun (WGS) entry which is preliminary data.</text>
</comment>